<feature type="compositionally biased region" description="Polar residues" evidence="1">
    <location>
        <begin position="1"/>
        <end position="12"/>
    </location>
</feature>
<dbReference type="AlphaFoldDB" id="A0AAE1P332"/>
<feature type="region of interest" description="Disordered" evidence="1">
    <location>
        <begin position="1"/>
        <end position="92"/>
    </location>
</feature>
<dbReference type="Proteomes" id="UP001292094">
    <property type="component" value="Unassembled WGS sequence"/>
</dbReference>
<evidence type="ECO:0000313" key="3">
    <source>
        <dbReference type="Proteomes" id="UP001292094"/>
    </source>
</evidence>
<keyword evidence="3" id="KW-1185">Reference proteome</keyword>
<comment type="caution">
    <text evidence="2">The sequence shown here is derived from an EMBL/GenBank/DDBJ whole genome shotgun (WGS) entry which is preliminary data.</text>
</comment>
<name>A0AAE1P332_9EUCA</name>
<gene>
    <name evidence="2" type="ORF">Pmani_026999</name>
</gene>
<evidence type="ECO:0000313" key="2">
    <source>
        <dbReference type="EMBL" id="KAK4300823.1"/>
    </source>
</evidence>
<reference evidence="2" key="1">
    <citation type="submission" date="2023-11" db="EMBL/GenBank/DDBJ databases">
        <title>Genome assemblies of two species of porcelain crab, Petrolisthes cinctipes and Petrolisthes manimaculis (Anomura: Porcellanidae).</title>
        <authorList>
            <person name="Angst P."/>
        </authorList>
    </citation>
    <scope>NUCLEOTIDE SEQUENCE</scope>
    <source>
        <strain evidence="2">PB745_02</strain>
        <tissue evidence="2">Gill</tissue>
    </source>
</reference>
<accession>A0AAE1P332</accession>
<sequence>MLRVHSSWQSVHVRQFGLRQPTLRHSASRRRHQLEPRDYVESASGGLFCKRGRLTPSAPPADKGRGGRAAGHAPPLSQPTPTLKEEEEEEEM</sequence>
<protein>
    <submittedName>
        <fullName evidence="2">Uncharacterized protein</fullName>
    </submittedName>
</protein>
<dbReference type="EMBL" id="JAWZYT010002982">
    <property type="protein sequence ID" value="KAK4300823.1"/>
    <property type="molecule type" value="Genomic_DNA"/>
</dbReference>
<evidence type="ECO:0000256" key="1">
    <source>
        <dbReference type="SAM" id="MobiDB-lite"/>
    </source>
</evidence>
<proteinExistence type="predicted"/>
<organism evidence="2 3">
    <name type="scientific">Petrolisthes manimaculis</name>
    <dbReference type="NCBI Taxonomy" id="1843537"/>
    <lineage>
        <taxon>Eukaryota</taxon>
        <taxon>Metazoa</taxon>
        <taxon>Ecdysozoa</taxon>
        <taxon>Arthropoda</taxon>
        <taxon>Crustacea</taxon>
        <taxon>Multicrustacea</taxon>
        <taxon>Malacostraca</taxon>
        <taxon>Eumalacostraca</taxon>
        <taxon>Eucarida</taxon>
        <taxon>Decapoda</taxon>
        <taxon>Pleocyemata</taxon>
        <taxon>Anomura</taxon>
        <taxon>Galatheoidea</taxon>
        <taxon>Porcellanidae</taxon>
        <taxon>Petrolisthes</taxon>
    </lineage>
</organism>